<gene>
    <name evidence="8" type="ORF">ACFOYW_04295</name>
</gene>
<dbReference type="Proteomes" id="UP001595900">
    <property type="component" value="Unassembled WGS sequence"/>
</dbReference>
<evidence type="ECO:0000256" key="3">
    <source>
        <dbReference type="ARBA" id="ARBA00022729"/>
    </source>
</evidence>
<evidence type="ECO:0000256" key="6">
    <source>
        <dbReference type="ARBA" id="ARBA00023288"/>
    </source>
</evidence>
<sequence length="319" mass="33765">MSETAAPQLPPQLPARRRRRTGLIWGIIAAIVVIVVVVVLVVANGSKGAGASGAKTVSIGTSDASDPTWTIYKKLAKEKYNVDIKLVNFSDYSQPNPALAQNQIDLNEFQHIEFLAVYNVTNHQDIQPIGATVTVPLPLYSLKYKSVADLPAGAKVAIPNDQVNQARGLLVLQSAGLVTLKNGGTAFSTVNDITSKKVTIETLDAAQTAPALKNGAVDASIINNNYAVLAKLPTSDVIAKDDPSSEAAQNYVNFFAARKADIHNKLYLELAALYHNPAVEAAALKESGGTAVFSKLTPAQLQAQLKKTEADARAAGIGK</sequence>
<evidence type="ECO:0000256" key="2">
    <source>
        <dbReference type="ARBA" id="ARBA00008973"/>
    </source>
</evidence>
<evidence type="ECO:0000313" key="9">
    <source>
        <dbReference type="Proteomes" id="UP001595900"/>
    </source>
</evidence>
<feature type="transmembrane region" description="Helical" evidence="7">
    <location>
        <begin position="22"/>
        <end position="43"/>
    </location>
</feature>
<dbReference type="Gene3D" id="3.40.190.10">
    <property type="entry name" value="Periplasmic binding protein-like II"/>
    <property type="match status" value="2"/>
</dbReference>
<dbReference type="InterPro" id="IPR004872">
    <property type="entry name" value="Lipoprotein_NlpA"/>
</dbReference>
<name>A0ABV8Q459_9MICO</name>
<evidence type="ECO:0000256" key="4">
    <source>
        <dbReference type="ARBA" id="ARBA00023136"/>
    </source>
</evidence>
<reference evidence="9" key="1">
    <citation type="journal article" date="2019" name="Int. J. Syst. Evol. Microbiol.">
        <title>The Global Catalogue of Microorganisms (GCM) 10K type strain sequencing project: providing services to taxonomists for standard genome sequencing and annotation.</title>
        <authorList>
            <consortium name="The Broad Institute Genomics Platform"/>
            <consortium name="The Broad Institute Genome Sequencing Center for Infectious Disease"/>
            <person name="Wu L."/>
            <person name="Ma J."/>
        </authorList>
    </citation>
    <scope>NUCLEOTIDE SEQUENCE [LARGE SCALE GENOMIC DNA]</scope>
    <source>
        <strain evidence="9">CGMCC 1.10363</strain>
    </source>
</reference>
<comment type="caution">
    <text evidence="8">The sequence shown here is derived from an EMBL/GenBank/DDBJ whole genome shotgun (WGS) entry which is preliminary data.</text>
</comment>
<keyword evidence="7" id="KW-0812">Transmembrane</keyword>
<keyword evidence="3" id="KW-0732">Signal</keyword>
<comment type="subcellular location">
    <subcellularLocation>
        <location evidence="1">Membrane</location>
        <topology evidence="1">Lipid-anchor</topology>
    </subcellularLocation>
</comment>
<keyword evidence="7" id="KW-1133">Transmembrane helix</keyword>
<organism evidence="8 9">
    <name type="scientific">Gryllotalpicola reticulitermitis</name>
    <dbReference type="NCBI Taxonomy" id="1184153"/>
    <lineage>
        <taxon>Bacteria</taxon>
        <taxon>Bacillati</taxon>
        <taxon>Actinomycetota</taxon>
        <taxon>Actinomycetes</taxon>
        <taxon>Micrococcales</taxon>
        <taxon>Microbacteriaceae</taxon>
        <taxon>Gryllotalpicola</taxon>
    </lineage>
</organism>
<evidence type="ECO:0000256" key="5">
    <source>
        <dbReference type="ARBA" id="ARBA00023139"/>
    </source>
</evidence>
<comment type="similarity">
    <text evidence="2">Belongs to the NlpA lipoprotein family.</text>
</comment>
<keyword evidence="6" id="KW-0449">Lipoprotein</keyword>
<accession>A0ABV8Q459</accession>
<keyword evidence="9" id="KW-1185">Reference proteome</keyword>
<dbReference type="EMBL" id="JBHSCN010000003">
    <property type="protein sequence ID" value="MFC4242584.1"/>
    <property type="molecule type" value="Genomic_DNA"/>
</dbReference>
<dbReference type="RefSeq" id="WP_390227451.1">
    <property type="nucleotide sequence ID" value="NZ_JBHSCN010000003.1"/>
</dbReference>
<keyword evidence="5" id="KW-0564">Palmitate</keyword>
<evidence type="ECO:0000256" key="7">
    <source>
        <dbReference type="SAM" id="Phobius"/>
    </source>
</evidence>
<dbReference type="SUPFAM" id="SSF53850">
    <property type="entry name" value="Periplasmic binding protein-like II"/>
    <property type="match status" value="1"/>
</dbReference>
<dbReference type="Pfam" id="PF03180">
    <property type="entry name" value="Lipoprotein_9"/>
    <property type="match status" value="1"/>
</dbReference>
<evidence type="ECO:0000256" key="1">
    <source>
        <dbReference type="ARBA" id="ARBA00004635"/>
    </source>
</evidence>
<keyword evidence="4 7" id="KW-0472">Membrane</keyword>
<proteinExistence type="inferred from homology"/>
<protein>
    <submittedName>
        <fullName evidence="8">MetQ/NlpA family ABC transporter substrate-binding protein</fullName>
    </submittedName>
</protein>
<dbReference type="PANTHER" id="PTHR30429:SF3">
    <property type="entry name" value="LIPOPROTEIN"/>
    <property type="match status" value="1"/>
</dbReference>
<dbReference type="PANTHER" id="PTHR30429">
    <property type="entry name" value="D-METHIONINE-BINDING LIPOPROTEIN METQ"/>
    <property type="match status" value="1"/>
</dbReference>
<evidence type="ECO:0000313" key="8">
    <source>
        <dbReference type="EMBL" id="MFC4242584.1"/>
    </source>
</evidence>